<dbReference type="Proteomes" id="UP000051181">
    <property type="component" value="Unassembled WGS sequence"/>
</dbReference>
<protein>
    <submittedName>
        <fullName evidence="3">Sugar transferase</fullName>
    </submittedName>
</protein>
<dbReference type="eggNOG" id="COG0451">
    <property type="taxonomic scope" value="Bacteria"/>
</dbReference>
<keyword evidence="3" id="KW-0808">Transferase</keyword>
<feature type="domain" description="NAD-dependent epimerase/dehydratase" evidence="2">
    <location>
        <begin position="2"/>
        <end position="198"/>
    </location>
</feature>
<dbReference type="InterPro" id="IPR001509">
    <property type="entry name" value="Epimerase_deHydtase"/>
</dbReference>
<dbReference type="PATRIC" id="fig|913848.6.peg.73"/>
<accession>A0A0R1FJQ7</accession>
<dbReference type="PANTHER" id="PTHR43000">
    <property type="entry name" value="DTDP-D-GLUCOSE 4,6-DEHYDRATASE-RELATED"/>
    <property type="match status" value="1"/>
</dbReference>
<gene>
    <name evidence="3" type="ORF">FD22_GL000075</name>
</gene>
<sequence length="293" mass="33275">MLITGKTSYIGRSFKTYVEANYPSELQVDSISVRGNAWREYDFSGYDAVLHVAGKAHADVSNVSEAVKREYYAINKDLAVAVAEKYKSERSGFSQFIYLSSIIVYGQKVKRITAETPTAPENFYGDSKVQAELALRPLSSQAFQVLLIRPPMIYGPDSKGNFPILVKLAKKSAVFPKVANQRSMLFVDNLNEFIKQLIIKQQTTNIYFPQNLEYVNTTELVREIRRFQNKNIILLPGFSGFIHLLMRKSNKLGVYASKAFGSLVYEKQLSTMDKIKINDYQVLDFERSIRGSI</sequence>
<evidence type="ECO:0000313" key="3">
    <source>
        <dbReference type="EMBL" id="KRK19330.1"/>
    </source>
</evidence>
<reference evidence="3 4" key="1">
    <citation type="journal article" date="2015" name="Genome Announc.">
        <title>Expanding the biotechnology potential of lactobacilli through comparative genomics of 213 strains and associated genera.</title>
        <authorList>
            <person name="Sun Z."/>
            <person name="Harris H.M."/>
            <person name="McCann A."/>
            <person name="Guo C."/>
            <person name="Argimon S."/>
            <person name="Zhang W."/>
            <person name="Yang X."/>
            <person name="Jeffery I.B."/>
            <person name="Cooney J.C."/>
            <person name="Kagawa T.F."/>
            <person name="Liu W."/>
            <person name="Song Y."/>
            <person name="Salvetti E."/>
            <person name="Wrobel A."/>
            <person name="Rasinkangas P."/>
            <person name="Parkhill J."/>
            <person name="Rea M.C."/>
            <person name="O'Sullivan O."/>
            <person name="Ritari J."/>
            <person name="Douillard F.P."/>
            <person name="Paul Ross R."/>
            <person name="Yang R."/>
            <person name="Briner A.E."/>
            <person name="Felis G.E."/>
            <person name="de Vos W.M."/>
            <person name="Barrangou R."/>
            <person name="Klaenhammer T.R."/>
            <person name="Caufield P.W."/>
            <person name="Cui Y."/>
            <person name="Zhang H."/>
            <person name="O'Toole P.W."/>
        </authorList>
    </citation>
    <scope>NUCLEOTIDE SEQUENCE [LARGE SCALE GENOMIC DNA]</scope>
    <source>
        <strain evidence="3 4">DSM 20001</strain>
    </source>
</reference>
<dbReference type="EMBL" id="AZCN01000001">
    <property type="protein sequence ID" value="KRK19330.1"/>
    <property type="molecule type" value="Genomic_DNA"/>
</dbReference>
<dbReference type="InterPro" id="IPR036291">
    <property type="entry name" value="NAD(P)-bd_dom_sf"/>
</dbReference>
<organism evidence="3 4">
    <name type="scientific">Loigolactobacillus coryniformis subsp. coryniformis KCTC 3167 = DSM 20001</name>
    <dbReference type="NCBI Taxonomy" id="913848"/>
    <lineage>
        <taxon>Bacteria</taxon>
        <taxon>Bacillati</taxon>
        <taxon>Bacillota</taxon>
        <taxon>Bacilli</taxon>
        <taxon>Lactobacillales</taxon>
        <taxon>Lactobacillaceae</taxon>
        <taxon>Loigolactobacillus</taxon>
    </lineage>
</organism>
<evidence type="ECO:0000313" key="4">
    <source>
        <dbReference type="Proteomes" id="UP000051181"/>
    </source>
</evidence>
<proteinExistence type="inferred from homology"/>
<evidence type="ECO:0000259" key="2">
    <source>
        <dbReference type="Pfam" id="PF01370"/>
    </source>
</evidence>
<dbReference type="Gene3D" id="3.40.50.720">
    <property type="entry name" value="NAD(P)-binding Rossmann-like Domain"/>
    <property type="match status" value="1"/>
</dbReference>
<dbReference type="GO" id="GO:0016740">
    <property type="term" value="F:transferase activity"/>
    <property type="evidence" value="ECO:0007669"/>
    <property type="project" value="UniProtKB-KW"/>
</dbReference>
<name>A0A0R1FJQ7_9LACO</name>
<comment type="similarity">
    <text evidence="1">Belongs to the NAD(P)-dependent epimerase/dehydratase family.</text>
</comment>
<dbReference type="SUPFAM" id="SSF51735">
    <property type="entry name" value="NAD(P)-binding Rossmann-fold domains"/>
    <property type="match status" value="1"/>
</dbReference>
<dbReference type="AlphaFoldDB" id="A0A0R1FJQ7"/>
<dbReference type="Pfam" id="PF01370">
    <property type="entry name" value="Epimerase"/>
    <property type="match status" value="1"/>
</dbReference>
<comment type="caution">
    <text evidence="3">The sequence shown here is derived from an EMBL/GenBank/DDBJ whole genome shotgun (WGS) entry which is preliminary data.</text>
</comment>
<evidence type="ECO:0000256" key="1">
    <source>
        <dbReference type="ARBA" id="ARBA00007637"/>
    </source>
</evidence>